<feature type="chain" id="PRO_5001987334" description="Secretion system C-terminal sorting domain-containing protein" evidence="2">
    <location>
        <begin position="19"/>
        <end position="1133"/>
    </location>
</feature>
<evidence type="ECO:0000259" key="3">
    <source>
        <dbReference type="Pfam" id="PF18962"/>
    </source>
</evidence>
<dbReference type="Pfam" id="PF18962">
    <property type="entry name" value="Por_Secre_tail"/>
    <property type="match status" value="1"/>
</dbReference>
<dbReference type="PATRIC" id="fig|1300343.5.peg.751"/>
<dbReference type="GO" id="GO:0010411">
    <property type="term" value="P:xyloglucan metabolic process"/>
    <property type="evidence" value="ECO:0007669"/>
    <property type="project" value="TreeGrafter"/>
</dbReference>
<proteinExistence type="predicted"/>
<evidence type="ECO:0000256" key="2">
    <source>
        <dbReference type="SAM" id="SignalP"/>
    </source>
</evidence>
<dbReference type="RefSeq" id="WP_035326458.1">
    <property type="nucleotide sequence ID" value="NZ_CP015125.1"/>
</dbReference>
<keyword evidence="5" id="KW-1185">Reference proteome</keyword>
<dbReference type="InterPro" id="IPR026444">
    <property type="entry name" value="Secre_tail"/>
</dbReference>
<dbReference type="PANTHER" id="PTHR43739">
    <property type="entry name" value="XYLOGLUCANASE (EUROFUNG)"/>
    <property type="match status" value="1"/>
</dbReference>
<dbReference type="NCBIfam" id="TIGR04183">
    <property type="entry name" value="Por_Secre_tail"/>
    <property type="match status" value="1"/>
</dbReference>
<evidence type="ECO:0000313" key="5">
    <source>
        <dbReference type="Proteomes" id="UP000030140"/>
    </source>
</evidence>
<feature type="domain" description="Secretion system C-terminal sorting" evidence="3">
    <location>
        <begin position="1059"/>
        <end position="1131"/>
    </location>
</feature>
<organism evidence="4 5">
    <name type="scientific">Dokdonia donghaensis DSW-1</name>
    <dbReference type="NCBI Taxonomy" id="1300343"/>
    <lineage>
        <taxon>Bacteria</taxon>
        <taxon>Pseudomonadati</taxon>
        <taxon>Bacteroidota</taxon>
        <taxon>Flavobacteriia</taxon>
        <taxon>Flavobacteriales</taxon>
        <taxon>Flavobacteriaceae</taxon>
        <taxon>Dokdonia</taxon>
    </lineage>
</organism>
<dbReference type="PANTHER" id="PTHR43739:SF5">
    <property type="entry name" value="EXO-ALPHA-SIALIDASE"/>
    <property type="match status" value="1"/>
</dbReference>
<dbReference type="AlphaFoldDB" id="A0A0A2GWV5"/>
<dbReference type="InterPro" id="IPR015943">
    <property type="entry name" value="WD40/YVTN_repeat-like_dom_sf"/>
</dbReference>
<dbReference type="CDD" id="cd15482">
    <property type="entry name" value="Sialidase_non-viral"/>
    <property type="match status" value="1"/>
</dbReference>
<dbReference type="InterPro" id="IPR052025">
    <property type="entry name" value="Xyloglucanase_GH74"/>
</dbReference>
<comment type="caution">
    <text evidence="4">The sequence shown here is derived from an EMBL/GenBank/DDBJ whole genome shotgun (WGS) entry which is preliminary data.</text>
</comment>
<evidence type="ECO:0000256" key="1">
    <source>
        <dbReference type="ARBA" id="ARBA00022729"/>
    </source>
</evidence>
<accession>A0A0A2GWV5</accession>
<keyword evidence="1 2" id="KW-0732">Signal</keyword>
<dbReference type="KEGG" id="ddo:I597_0741"/>
<dbReference type="Proteomes" id="UP000030140">
    <property type="component" value="Unassembled WGS sequence"/>
</dbReference>
<dbReference type="OrthoDB" id="9757947at2"/>
<sequence>MKKLLLLGFCLVTGVSVAQIGTSAPWMEIFNNPNRTTEPTFQEIVNAFELYWQDKDETVKGSGYKPFKRWESFHQNYLNDDGTVMTQKQLWDVWQELNSSSRAAQTDESDWVNIGPLTHTNTGSWSAGQGRVNAIAVDPTNPAVIYIGAPAGGIWKSTDTGATWTPLTDQLPQIGVSGIAIDPTDSNIIYIATGDDDAGDSTSIGVMKSTDGGVTWNTTGLNESNSPLTMNEIYFDPADNKTLWLATSDGVYKTTDSGLTWENKITGDFDDLKVKPGSSDVLYAATSNRVYRSLDAGETWTNISAGVITGAARLVLDVTPANPEVLYVFRSDSSFGSGSIFKSTNSADSFIETFTGDQDIFQSTQAWFDMAFAVSDTNEDEIYTGILNVWKSTNGGANFTQLNDWSSPNQAAYTHADIHNLRFINGTLYCGSDGGIYTSTDGGASFTSITDGLAIGQFYRIDVAATDASLISGGLQDNGGYARLNEQWQNYYGADGMENVFDPNDPNRVYGFIQGGGGPYFSNNGGASLAGAFNAPENGNWITPLAFAKDSRLYAGYTSLYELDFCSNTWVQRSSSFGTRIDHLETDPNNAEIMYVAVDNQLYKSSDSGENFDFVTNFSNNISSLEVKYGDSSTIYIVTAGTSGRVYQGTITGVDIVATEITGSLPEVPKLVIKHQNLHSQNPLYLGTALGVWRYDDVTNDWETFDNGLPNTAVRDLDINESNGILTAATYGRGIWQTNIDSEPIALDIATTSLAPIGNQALSCEEIPTELTFINSGTDVVTTATINYQAGGISNSIDWSGSLASQESTTIELPVLGLSTGTYELVAEVILNGDQVVDNNDSRTILAVNAVGEGDLINDFETDEDALLVLTENSNASNCDSSNTTWQRGIPSGPALNQAASGQNVYATNLGGDHGDNIKEFLTTKCYDISALEVPQISFQMAFELENDWDIMYMEYTTDNGVTWNILGTANDPNWYNSDTLPGNNCFNCPGAQWTGDNDTSLNEYSYDLTAFASETSMIFRFVFHSDQNTVREGVLLDDLQIGLEPLAIDEVSISGLSIHPNPSNGVFNINWSQGTPLTIEVYDILGKVVVKPITTTAGETNYPLDMSSFATGLYLLKLNTGTKQITKKLIRN</sequence>
<reference evidence="4 5" key="1">
    <citation type="submission" date="2014-10" db="EMBL/GenBank/DDBJ databases">
        <title>Draft genome sequence of the proteorhodopsin-containing marine bacterium Dokdonia donghaensis.</title>
        <authorList>
            <person name="Gomez-Consarnau L."/>
            <person name="Gonzalez J.M."/>
            <person name="Riedel T."/>
            <person name="Jaenicke S."/>
            <person name="Wagner-Doebler I."/>
            <person name="Fuhrman J.A."/>
        </authorList>
    </citation>
    <scope>NUCLEOTIDE SEQUENCE [LARGE SCALE GENOMIC DNA]</scope>
    <source>
        <strain evidence="4 5">DSW-1</strain>
    </source>
</reference>
<dbReference type="SUPFAM" id="SSF110296">
    <property type="entry name" value="Oligoxyloglucan reducing end-specific cellobiohydrolase"/>
    <property type="match status" value="2"/>
</dbReference>
<dbReference type="Gene3D" id="2.60.120.260">
    <property type="entry name" value="Galactose-binding domain-like"/>
    <property type="match status" value="1"/>
</dbReference>
<gene>
    <name evidence="4" type="ORF">NV36_09345</name>
</gene>
<evidence type="ECO:0000313" key="4">
    <source>
        <dbReference type="EMBL" id="KGO07023.1"/>
    </source>
</evidence>
<name>A0A0A2GWV5_9FLAO</name>
<dbReference type="Gene3D" id="2.130.10.10">
    <property type="entry name" value="YVTN repeat-like/Quinoprotein amine dehydrogenase"/>
    <property type="match status" value="3"/>
</dbReference>
<feature type="signal peptide" evidence="2">
    <location>
        <begin position="1"/>
        <end position="18"/>
    </location>
</feature>
<protein>
    <recommendedName>
        <fullName evidence="3">Secretion system C-terminal sorting domain-containing protein</fullName>
    </recommendedName>
</protein>
<dbReference type="EMBL" id="JSAQ01000001">
    <property type="protein sequence ID" value="KGO07023.1"/>
    <property type="molecule type" value="Genomic_DNA"/>
</dbReference>